<keyword evidence="1" id="KW-0812">Transmembrane</keyword>
<protein>
    <submittedName>
        <fullName evidence="2">Uncharacterized protein</fullName>
    </submittedName>
</protein>
<reference evidence="2 3" key="1">
    <citation type="submission" date="2016-12" db="EMBL/GenBank/DDBJ databases">
        <title>Discovery of methanogenic haloarchaea.</title>
        <authorList>
            <person name="Sorokin D.Y."/>
            <person name="Makarova K.S."/>
            <person name="Abbas B."/>
            <person name="Ferrer M."/>
            <person name="Golyshin P.N."/>
        </authorList>
    </citation>
    <scope>NUCLEOTIDE SEQUENCE [LARGE SCALE GENOMIC DNA]</scope>
    <source>
        <strain evidence="2">AMET1</strain>
    </source>
</reference>
<dbReference type="AlphaFoldDB" id="A0A1Y3GBI7"/>
<feature type="transmembrane region" description="Helical" evidence="1">
    <location>
        <begin position="12"/>
        <end position="32"/>
    </location>
</feature>
<dbReference type="Proteomes" id="UP000195137">
    <property type="component" value="Unassembled WGS sequence"/>
</dbReference>
<dbReference type="RefSeq" id="WP_161490703.1">
    <property type="nucleotide sequence ID" value="NZ_MRZU01000003.1"/>
</dbReference>
<keyword evidence="3" id="KW-1185">Reference proteome</keyword>
<evidence type="ECO:0000313" key="3">
    <source>
        <dbReference type="Proteomes" id="UP000195137"/>
    </source>
</evidence>
<name>A0A1Y3GBI7_9EURY</name>
<dbReference type="EMBL" id="MRZU01000003">
    <property type="protein sequence ID" value="OUJ18600.1"/>
    <property type="molecule type" value="Genomic_DNA"/>
</dbReference>
<gene>
    <name evidence="2" type="ORF">AMET1_0246</name>
</gene>
<comment type="caution">
    <text evidence="2">The sequence shown here is derived from an EMBL/GenBank/DDBJ whole genome shotgun (WGS) entry which is preliminary data.</text>
</comment>
<proteinExistence type="predicted"/>
<accession>A0A1Y3GBI7</accession>
<evidence type="ECO:0000256" key="1">
    <source>
        <dbReference type="SAM" id="Phobius"/>
    </source>
</evidence>
<keyword evidence="1" id="KW-0472">Membrane</keyword>
<sequence>MSKKQKNKSKYQLILQIIFLLAILFLGIPLIMGGVDSITEIFNQSVEWWIELINRYL</sequence>
<keyword evidence="1" id="KW-1133">Transmembrane helix</keyword>
<evidence type="ECO:0000313" key="2">
    <source>
        <dbReference type="EMBL" id="OUJ18600.1"/>
    </source>
</evidence>
<organism evidence="2 3">
    <name type="scientific">Methanonatronarchaeum thermophilum</name>
    <dbReference type="NCBI Taxonomy" id="1927129"/>
    <lineage>
        <taxon>Archaea</taxon>
        <taxon>Methanobacteriati</taxon>
        <taxon>Methanobacteriota</taxon>
        <taxon>Methanonatronarchaeia</taxon>
        <taxon>Methanonatronarchaeales</taxon>
        <taxon>Methanonatronarchaeaceae</taxon>
        <taxon>Methanonatronarchaeum</taxon>
    </lineage>
</organism>